<gene>
    <name evidence="2" type="ORF">BON22_0509</name>
</gene>
<name>A0A1V2LDM9_CYBFA</name>
<comment type="caution">
    <text evidence="2">The sequence shown here is derived from an EMBL/GenBank/DDBJ whole genome shotgun (WGS) entry which is preliminary data.</text>
</comment>
<accession>A0A1V2LDM9</accession>
<dbReference type="Pfam" id="PF00022">
    <property type="entry name" value="Actin"/>
    <property type="match status" value="2"/>
</dbReference>
<dbReference type="VEuPathDB" id="FungiDB:BON22_0509"/>
<dbReference type="EMBL" id="MPUK01000001">
    <property type="protein sequence ID" value="ONH69844.1"/>
    <property type="molecule type" value="Genomic_DNA"/>
</dbReference>
<reference evidence="3" key="1">
    <citation type="journal article" date="2017" name="Genome Announc.">
        <title>Genome sequences of Cyberlindnera fabianii 65, Pichia kudriavzevii 129, and Saccharomyces cerevisiae 131 isolated from fermented masau fruits in Zimbabwe.</title>
        <authorList>
            <person name="van Rijswijck I.M.H."/>
            <person name="Derks M.F.L."/>
            <person name="Abee T."/>
            <person name="de Ridder D."/>
            <person name="Smid E.J."/>
        </authorList>
    </citation>
    <scope>NUCLEOTIDE SEQUENCE [LARGE SCALE GENOMIC DNA]</scope>
    <source>
        <strain evidence="3">65</strain>
    </source>
</reference>
<comment type="similarity">
    <text evidence="1">Belongs to the actin family.</text>
</comment>
<dbReference type="SMART" id="SM00268">
    <property type="entry name" value="ACTIN"/>
    <property type="match status" value="1"/>
</dbReference>
<dbReference type="SUPFAM" id="SSF53067">
    <property type="entry name" value="Actin-like ATPase domain"/>
    <property type="match status" value="2"/>
</dbReference>
<dbReference type="InterPro" id="IPR043129">
    <property type="entry name" value="ATPase_NBD"/>
</dbReference>
<evidence type="ECO:0000313" key="3">
    <source>
        <dbReference type="Proteomes" id="UP000189513"/>
    </source>
</evidence>
<proteinExistence type="inferred from homology"/>
<organism evidence="2 3">
    <name type="scientific">Cyberlindnera fabianii</name>
    <name type="common">Yeast</name>
    <name type="synonym">Hansenula fabianii</name>
    <dbReference type="NCBI Taxonomy" id="36022"/>
    <lineage>
        <taxon>Eukaryota</taxon>
        <taxon>Fungi</taxon>
        <taxon>Dikarya</taxon>
        <taxon>Ascomycota</taxon>
        <taxon>Saccharomycotina</taxon>
        <taxon>Saccharomycetes</taxon>
        <taxon>Phaffomycetales</taxon>
        <taxon>Phaffomycetaceae</taxon>
        <taxon>Cyberlindnera</taxon>
    </lineage>
</organism>
<sequence length="384" mass="43068">MSQQYYPIILQLGSRFIRAGFAGDAVPIVRRRTNLYDLEGVHISPLGTSHAHFEDFGDEPNESKNDGSQVLWNYDLVGASLDKIEQVLERIIYDIYLTDLLIDPKNCKVLVIEPPFFPVPLKNLISKVLLFHMHAQSVRFFPEPVMTTISSGSHSALVIDMGWNQTTITPVFDLRQLYKYARSTTRAGRWLHEEVRKSLKENGCPYGFEFVERFICEAMYAGIASGSDENMYTFEGHDIPMEVRYELIENVFFPSSTSNEDDNAQSIAELVSQCLHELGIDLRAALKGQIIITGGISHIPGIKSRLLMELADKCGAGGIKSLGAWEGARQGKIKKTCPCMKKCGEETGARKGAYCRWEHGHPQHDNDFLYTISGCKVKVGHTDT</sequence>
<dbReference type="OMA" id="FHMHAQS"/>
<dbReference type="Proteomes" id="UP000189513">
    <property type="component" value="Unassembled WGS sequence"/>
</dbReference>
<evidence type="ECO:0000313" key="2">
    <source>
        <dbReference type="EMBL" id="ONH69844.1"/>
    </source>
</evidence>
<keyword evidence="3" id="KW-1185">Reference proteome</keyword>
<evidence type="ECO:0000256" key="1">
    <source>
        <dbReference type="RuleBase" id="RU000487"/>
    </source>
</evidence>
<protein>
    <submittedName>
        <fullName evidence="2">Actin-related protein 2</fullName>
    </submittedName>
</protein>
<dbReference type="PANTHER" id="PTHR11937">
    <property type="entry name" value="ACTIN"/>
    <property type="match status" value="1"/>
</dbReference>
<dbReference type="STRING" id="36022.A0A1V2LDM9"/>
<dbReference type="InterPro" id="IPR004000">
    <property type="entry name" value="Actin"/>
</dbReference>
<dbReference type="Gene3D" id="3.30.420.40">
    <property type="match status" value="2"/>
</dbReference>
<dbReference type="Gene3D" id="3.90.640.10">
    <property type="entry name" value="Actin, Chain A, domain 4"/>
    <property type="match status" value="1"/>
</dbReference>
<dbReference type="AlphaFoldDB" id="A0A1V2LDM9"/>